<dbReference type="KEGG" id="nda:Ndas_3078"/>
<dbReference type="RefSeq" id="WP_013154094.1">
    <property type="nucleotide sequence ID" value="NC_014210.1"/>
</dbReference>
<dbReference type="HOGENOM" id="CLU_2035593_0_0_11"/>
<evidence type="ECO:0000313" key="2">
    <source>
        <dbReference type="Proteomes" id="UP000002219"/>
    </source>
</evidence>
<dbReference type="GeneID" id="91485633"/>
<keyword evidence="2" id="KW-1185">Reference proteome</keyword>
<protein>
    <submittedName>
        <fullName evidence="1">Uncharacterized protein</fullName>
    </submittedName>
</protein>
<dbReference type="STRING" id="446468.Ndas_3078"/>
<gene>
    <name evidence="1" type="ordered locus">Ndas_3078</name>
</gene>
<evidence type="ECO:0000313" key="1">
    <source>
        <dbReference type="EMBL" id="ADH68487.1"/>
    </source>
</evidence>
<dbReference type="OrthoDB" id="3429299at2"/>
<dbReference type="AlphaFoldDB" id="D7B1R1"/>
<accession>D7B1R1</accession>
<reference evidence="1 2" key="1">
    <citation type="journal article" date="2010" name="Stand. Genomic Sci.">
        <title>Complete genome sequence of Nocardiopsis dassonvillei type strain (IMRU 509).</title>
        <authorList>
            <person name="Sun H."/>
            <person name="Lapidus A."/>
            <person name="Nolan M."/>
            <person name="Lucas S."/>
            <person name="Del Rio T.G."/>
            <person name="Tice H."/>
            <person name="Cheng J.F."/>
            <person name="Tapia R."/>
            <person name="Han C."/>
            <person name="Goodwin L."/>
            <person name="Pitluck S."/>
            <person name="Pagani I."/>
            <person name="Ivanova N."/>
            <person name="Mavromatis K."/>
            <person name="Mikhailova N."/>
            <person name="Pati A."/>
            <person name="Chen A."/>
            <person name="Palaniappan K."/>
            <person name="Land M."/>
            <person name="Hauser L."/>
            <person name="Chang Y.J."/>
            <person name="Jeffries C.D."/>
            <person name="Djao O.D."/>
            <person name="Rohde M."/>
            <person name="Sikorski J."/>
            <person name="Goker M."/>
            <person name="Woyke T."/>
            <person name="Bristow J."/>
            <person name="Eisen J.A."/>
            <person name="Markowitz V."/>
            <person name="Hugenholtz P."/>
            <person name="Kyrpides N.C."/>
            <person name="Klenk H.P."/>
        </authorList>
    </citation>
    <scope>NUCLEOTIDE SEQUENCE [LARGE SCALE GENOMIC DNA]</scope>
    <source>
        <strain evidence="2">ATCC 23218 / DSM 43111 / CIP 107115 / JCM 7437 / KCTC 9190 / NBRC 14626 / NCTC 10488 / NRRL B-5397 / IMRU 509</strain>
    </source>
</reference>
<name>D7B1R1_NOCDD</name>
<sequence length="121" mass="13054">MSDVHALCVPIVHHAWTDVDTSIDAETPELRSDDQFERHIETMTELLTTTGFTVSAPDNSDPAQLEISNTNTGYTISLDLCEDRGAQWSLTADDEIDPGTPAVLLTTVIARVLQAGALDTG</sequence>
<proteinExistence type="predicted"/>
<dbReference type="EMBL" id="CP002040">
    <property type="protein sequence ID" value="ADH68487.1"/>
    <property type="molecule type" value="Genomic_DNA"/>
</dbReference>
<dbReference type="Proteomes" id="UP000002219">
    <property type="component" value="Chromosome 1"/>
</dbReference>
<organism evidence="1 2">
    <name type="scientific">Nocardiopsis dassonvillei (strain ATCC 23218 / DSM 43111 / CIP 107115 / JCM 7437 / KCTC 9190 / NBRC 14626 / NCTC 10488 / NRRL B-5397 / IMRU 509)</name>
    <name type="common">Actinomadura dassonvillei</name>
    <dbReference type="NCBI Taxonomy" id="446468"/>
    <lineage>
        <taxon>Bacteria</taxon>
        <taxon>Bacillati</taxon>
        <taxon>Actinomycetota</taxon>
        <taxon>Actinomycetes</taxon>
        <taxon>Streptosporangiales</taxon>
        <taxon>Nocardiopsidaceae</taxon>
        <taxon>Nocardiopsis</taxon>
    </lineage>
</organism>